<evidence type="ECO:0000256" key="3">
    <source>
        <dbReference type="ARBA" id="ARBA00022630"/>
    </source>
</evidence>
<dbReference type="InterPro" id="IPR013786">
    <property type="entry name" value="AcylCoA_DH/ox_N"/>
</dbReference>
<evidence type="ECO:0000259" key="7">
    <source>
        <dbReference type="Pfam" id="PF00441"/>
    </source>
</evidence>
<dbReference type="Gene3D" id="1.10.540.10">
    <property type="entry name" value="Acyl-CoA dehydrogenase/oxidase, N-terminal domain"/>
    <property type="match status" value="1"/>
</dbReference>
<reference evidence="10 11" key="1">
    <citation type="submission" date="2021-01" db="EMBL/GenBank/DDBJ databases">
        <title>WGS of actinomycetes isolated from Thailand.</title>
        <authorList>
            <person name="Thawai C."/>
        </authorList>
    </citation>
    <scope>NUCLEOTIDE SEQUENCE [LARGE SCALE GENOMIC DNA]</scope>
    <source>
        <strain evidence="10 11">LPG 2</strain>
    </source>
</reference>
<keyword evidence="11" id="KW-1185">Reference proteome</keyword>
<comment type="cofactor">
    <cofactor evidence="1 6">
        <name>FAD</name>
        <dbReference type="ChEBI" id="CHEBI:57692"/>
    </cofactor>
</comment>
<name>A0ABS1M9T7_9NOCA</name>
<evidence type="ECO:0000256" key="4">
    <source>
        <dbReference type="ARBA" id="ARBA00022827"/>
    </source>
</evidence>
<proteinExistence type="inferred from homology"/>
<dbReference type="Gene3D" id="1.20.140.10">
    <property type="entry name" value="Butyryl-CoA Dehydrogenase, subunit A, domain 3"/>
    <property type="match status" value="1"/>
</dbReference>
<evidence type="ECO:0000256" key="2">
    <source>
        <dbReference type="ARBA" id="ARBA00009347"/>
    </source>
</evidence>
<comment type="similarity">
    <text evidence="2 6">Belongs to the acyl-CoA dehydrogenase family.</text>
</comment>
<dbReference type="InterPro" id="IPR037069">
    <property type="entry name" value="AcylCoA_DH/ox_N_sf"/>
</dbReference>
<dbReference type="InterPro" id="IPR009075">
    <property type="entry name" value="AcylCo_DH/oxidase_C"/>
</dbReference>
<evidence type="ECO:0000259" key="8">
    <source>
        <dbReference type="Pfam" id="PF02770"/>
    </source>
</evidence>
<dbReference type="Proteomes" id="UP000602198">
    <property type="component" value="Unassembled WGS sequence"/>
</dbReference>
<dbReference type="InterPro" id="IPR009100">
    <property type="entry name" value="AcylCoA_DH/oxidase_NM_dom_sf"/>
</dbReference>
<evidence type="ECO:0000256" key="1">
    <source>
        <dbReference type="ARBA" id="ARBA00001974"/>
    </source>
</evidence>
<evidence type="ECO:0000256" key="5">
    <source>
        <dbReference type="ARBA" id="ARBA00023002"/>
    </source>
</evidence>
<keyword evidence="4 6" id="KW-0274">FAD</keyword>
<dbReference type="RefSeq" id="WP_201950558.1">
    <property type="nucleotide sequence ID" value="NZ_JAERRJ010000009.1"/>
</dbReference>
<protein>
    <submittedName>
        <fullName evidence="10">Acyl-CoA dehydrogenase family protein</fullName>
    </submittedName>
</protein>
<evidence type="ECO:0000259" key="9">
    <source>
        <dbReference type="Pfam" id="PF02771"/>
    </source>
</evidence>
<comment type="caution">
    <text evidence="10">The sequence shown here is derived from an EMBL/GenBank/DDBJ whole genome shotgun (WGS) entry which is preliminary data.</text>
</comment>
<keyword evidence="3 6" id="KW-0285">Flavoprotein</keyword>
<gene>
    <name evidence="10" type="ORF">JK358_23600</name>
</gene>
<dbReference type="InterPro" id="IPR046373">
    <property type="entry name" value="Acyl-CoA_Oxase/DH_mid-dom_sf"/>
</dbReference>
<organism evidence="10 11">
    <name type="scientific">Nocardia acididurans</name>
    <dbReference type="NCBI Taxonomy" id="2802282"/>
    <lineage>
        <taxon>Bacteria</taxon>
        <taxon>Bacillati</taxon>
        <taxon>Actinomycetota</taxon>
        <taxon>Actinomycetes</taxon>
        <taxon>Mycobacteriales</taxon>
        <taxon>Nocardiaceae</taxon>
        <taxon>Nocardia</taxon>
    </lineage>
</organism>
<sequence length="389" mass="43104">MIDFAIPADLAAERDRVRQFVIDKIVPFERDPRLTAHGPNDELRQELVELARAENLLTVQAPKELGGRGLTHVEQAVLYEASGWSTLGPVAMNCAAPDEGNMFLLSKIANAEQTKQYLQPVIDGHQRSVFAMTEPGGAGSDPNQLATEATFDGENFTVNGRKWLITGADGAKTWIIMARLAANPHLPEGPTLFITDGDQPGIVIERIMNTMDRNYVGGHAVVNFDNLVLPKESVLGETGQALRYAQLRLAPARLTHCMRWLGAAERAQSIAIDYAKTRTAFGKPIGEHQGVSFMLADNEIALHQCRLTIWHACWLMDQGEKARHESSIAKSYVSEELFKVTDRCVQVLGGIGISDETVVEMIFRDMRAFRLYDGPTEVHKYAIGRQLLR</sequence>
<evidence type="ECO:0000313" key="11">
    <source>
        <dbReference type="Proteomes" id="UP000602198"/>
    </source>
</evidence>
<dbReference type="InterPro" id="IPR036250">
    <property type="entry name" value="AcylCo_DH-like_C"/>
</dbReference>
<dbReference type="InterPro" id="IPR006091">
    <property type="entry name" value="Acyl-CoA_Oxase/DH_mid-dom"/>
</dbReference>
<dbReference type="Pfam" id="PF02770">
    <property type="entry name" value="Acyl-CoA_dh_M"/>
    <property type="match status" value="1"/>
</dbReference>
<dbReference type="InterPro" id="IPR050741">
    <property type="entry name" value="Acyl-CoA_dehydrogenase"/>
</dbReference>
<evidence type="ECO:0000313" key="10">
    <source>
        <dbReference type="EMBL" id="MBL1077392.1"/>
    </source>
</evidence>
<feature type="domain" description="Acyl-CoA oxidase/dehydrogenase middle" evidence="8">
    <location>
        <begin position="130"/>
        <end position="212"/>
    </location>
</feature>
<dbReference type="Pfam" id="PF02771">
    <property type="entry name" value="Acyl-CoA_dh_N"/>
    <property type="match status" value="1"/>
</dbReference>
<dbReference type="SUPFAM" id="SSF47203">
    <property type="entry name" value="Acyl-CoA dehydrogenase C-terminal domain-like"/>
    <property type="match status" value="1"/>
</dbReference>
<accession>A0ABS1M9T7</accession>
<dbReference type="Pfam" id="PF00441">
    <property type="entry name" value="Acyl-CoA_dh_1"/>
    <property type="match status" value="1"/>
</dbReference>
<keyword evidence="5 6" id="KW-0560">Oxidoreductase</keyword>
<evidence type="ECO:0000256" key="6">
    <source>
        <dbReference type="RuleBase" id="RU362125"/>
    </source>
</evidence>
<dbReference type="PANTHER" id="PTHR48083">
    <property type="entry name" value="MEDIUM-CHAIN SPECIFIC ACYL-COA DEHYDROGENASE, MITOCHONDRIAL-RELATED"/>
    <property type="match status" value="1"/>
</dbReference>
<dbReference type="Gene3D" id="2.40.110.10">
    <property type="entry name" value="Butyryl-CoA Dehydrogenase, subunit A, domain 2"/>
    <property type="match status" value="1"/>
</dbReference>
<dbReference type="SUPFAM" id="SSF56645">
    <property type="entry name" value="Acyl-CoA dehydrogenase NM domain-like"/>
    <property type="match status" value="1"/>
</dbReference>
<feature type="domain" description="Acyl-CoA dehydrogenase/oxidase C-terminal" evidence="7">
    <location>
        <begin position="242"/>
        <end position="388"/>
    </location>
</feature>
<dbReference type="EMBL" id="JAERRJ010000009">
    <property type="protein sequence ID" value="MBL1077392.1"/>
    <property type="molecule type" value="Genomic_DNA"/>
</dbReference>
<feature type="domain" description="Acyl-CoA dehydrogenase/oxidase N-terminal" evidence="9">
    <location>
        <begin position="14"/>
        <end position="124"/>
    </location>
</feature>